<feature type="compositionally biased region" description="Basic and acidic residues" evidence="1">
    <location>
        <begin position="18"/>
        <end position="36"/>
    </location>
</feature>
<dbReference type="EMBL" id="CP097506">
    <property type="protein sequence ID" value="URD96005.1"/>
    <property type="molecule type" value="Genomic_DNA"/>
</dbReference>
<name>A0A9E7FI08_9LILI</name>
<proteinExistence type="predicted"/>
<evidence type="ECO:0000256" key="1">
    <source>
        <dbReference type="SAM" id="MobiDB-lite"/>
    </source>
</evidence>
<evidence type="ECO:0000313" key="3">
    <source>
        <dbReference type="Proteomes" id="UP001055439"/>
    </source>
</evidence>
<accession>A0A9E7FI08</accession>
<protein>
    <submittedName>
        <fullName evidence="2">Uncharacterized protein</fullName>
    </submittedName>
</protein>
<dbReference type="Proteomes" id="UP001055439">
    <property type="component" value="Chromosome 4"/>
</dbReference>
<feature type="region of interest" description="Disordered" evidence="1">
    <location>
        <begin position="18"/>
        <end position="48"/>
    </location>
</feature>
<gene>
    <name evidence="2" type="ORF">MUK42_35311</name>
</gene>
<sequence>MGPIALSSQEIEIVTRVHPKEVRGEGEEKGKQRRETQPLGALGSFGSPSSLALTPLRYLHQISRTQSSPL</sequence>
<organism evidence="2 3">
    <name type="scientific">Musa troglodytarum</name>
    <name type="common">fe'i banana</name>
    <dbReference type="NCBI Taxonomy" id="320322"/>
    <lineage>
        <taxon>Eukaryota</taxon>
        <taxon>Viridiplantae</taxon>
        <taxon>Streptophyta</taxon>
        <taxon>Embryophyta</taxon>
        <taxon>Tracheophyta</taxon>
        <taxon>Spermatophyta</taxon>
        <taxon>Magnoliopsida</taxon>
        <taxon>Liliopsida</taxon>
        <taxon>Zingiberales</taxon>
        <taxon>Musaceae</taxon>
        <taxon>Musa</taxon>
    </lineage>
</organism>
<keyword evidence="3" id="KW-1185">Reference proteome</keyword>
<evidence type="ECO:0000313" key="2">
    <source>
        <dbReference type="EMBL" id="URD96005.1"/>
    </source>
</evidence>
<reference evidence="2" key="1">
    <citation type="submission" date="2022-05" db="EMBL/GenBank/DDBJ databases">
        <title>The Musa troglodytarum L. genome provides insights into the mechanism of non-climacteric behaviour and enrichment of carotenoids.</title>
        <authorList>
            <person name="Wang J."/>
        </authorList>
    </citation>
    <scope>NUCLEOTIDE SEQUENCE</scope>
    <source>
        <tissue evidence="2">Leaf</tissue>
    </source>
</reference>
<dbReference type="AlphaFoldDB" id="A0A9E7FI08"/>